<keyword evidence="1" id="KW-0251">Elongation factor</keyword>
<sequence length="169" mass="19279">MKIPFCTFCVKSRMFCAKCQSLLDSGEYEELDVDVIDKLLSMEQKYKQYLSDVSYSKSYKVRNLLLIAMVGIRGIPKSIVKQMEEELTSELGINVRLVEHTTKVNELATQLTYPARIYSISMAWLPDGTNETIIKIPRHETGRLPFKPTELGKVLSKLTRENVKVEVVG</sequence>
<dbReference type="EMBL" id="BMNL01000004">
    <property type="protein sequence ID" value="GGP22290.1"/>
    <property type="molecule type" value="Genomic_DNA"/>
</dbReference>
<proteinExistence type="predicted"/>
<gene>
    <name evidence="1" type="ORF">GCM10007981_17760</name>
</gene>
<keyword evidence="2" id="KW-1185">Reference proteome</keyword>
<accession>A0A830GXG1</accession>
<dbReference type="OrthoDB" id="4111at2157"/>
<evidence type="ECO:0000313" key="2">
    <source>
        <dbReference type="Proteomes" id="UP000610960"/>
    </source>
</evidence>
<dbReference type="RefSeq" id="WP_188597045.1">
    <property type="nucleotide sequence ID" value="NZ_BMNL01000004.1"/>
</dbReference>
<keyword evidence="1" id="KW-0648">Protein biosynthesis</keyword>
<dbReference type="GO" id="GO:0003746">
    <property type="term" value="F:translation elongation factor activity"/>
    <property type="evidence" value="ECO:0007669"/>
    <property type="project" value="UniProtKB-KW"/>
</dbReference>
<name>A0A830GXG1_9CREN</name>
<evidence type="ECO:0000313" key="1">
    <source>
        <dbReference type="EMBL" id="GGP22290.1"/>
    </source>
</evidence>
<dbReference type="Proteomes" id="UP000610960">
    <property type="component" value="Unassembled WGS sequence"/>
</dbReference>
<dbReference type="NCBIfam" id="NF005013">
    <property type="entry name" value="PRK06418.1"/>
    <property type="match status" value="1"/>
</dbReference>
<reference evidence="1" key="1">
    <citation type="journal article" date="2014" name="Int. J. Syst. Evol. Microbiol.">
        <title>Complete genome sequence of Corynebacterium casei LMG S-19264T (=DSM 44701T), isolated from a smear-ripened cheese.</title>
        <authorList>
            <consortium name="US DOE Joint Genome Institute (JGI-PGF)"/>
            <person name="Walter F."/>
            <person name="Albersmeier A."/>
            <person name="Kalinowski J."/>
            <person name="Ruckert C."/>
        </authorList>
    </citation>
    <scope>NUCLEOTIDE SEQUENCE</scope>
    <source>
        <strain evidence="1">JCM 10088</strain>
    </source>
</reference>
<comment type="caution">
    <text evidence="1">The sequence shown here is derived from an EMBL/GenBank/DDBJ whole genome shotgun (WGS) entry which is preliminary data.</text>
</comment>
<organism evidence="1 2">
    <name type="scientific">Thermocladium modestius</name>
    <dbReference type="NCBI Taxonomy" id="62609"/>
    <lineage>
        <taxon>Archaea</taxon>
        <taxon>Thermoproteota</taxon>
        <taxon>Thermoprotei</taxon>
        <taxon>Thermoproteales</taxon>
        <taxon>Thermoproteaceae</taxon>
        <taxon>Thermocladium</taxon>
    </lineage>
</organism>
<protein>
    <submittedName>
        <fullName evidence="1">Transcription elongation factor NusA</fullName>
    </submittedName>
</protein>
<reference evidence="1" key="2">
    <citation type="submission" date="2020-09" db="EMBL/GenBank/DDBJ databases">
        <authorList>
            <person name="Sun Q."/>
            <person name="Ohkuma M."/>
        </authorList>
    </citation>
    <scope>NUCLEOTIDE SEQUENCE</scope>
    <source>
        <strain evidence="1">JCM 10088</strain>
    </source>
</reference>
<dbReference type="AlphaFoldDB" id="A0A830GXG1"/>